<proteinExistence type="predicted"/>
<dbReference type="RefSeq" id="WP_320507177.1">
    <property type="nucleotide sequence ID" value="NZ_JAXCLW010000001.1"/>
</dbReference>
<comment type="caution">
    <text evidence="2">The sequence shown here is derived from an EMBL/GenBank/DDBJ whole genome shotgun (WGS) entry which is preliminary data.</text>
</comment>
<dbReference type="PANTHER" id="PTHR35525:SF3">
    <property type="entry name" value="BLL6575 PROTEIN"/>
    <property type="match status" value="1"/>
</dbReference>
<dbReference type="Pfam" id="PF07336">
    <property type="entry name" value="ABATE"/>
    <property type="match status" value="1"/>
</dbReference>
<gene>
    <name evidence="2" type="ORF">SMD27_04780</name>
</gene>
<evidence type="ECO:0000259" key="1">
    <source>
        <dbReference type="Pfam" id="PF11706"/>
    </source>
</evidence>
<dbReference type="InterPro" id="IPR021005">
    <property type="entry name" value="Znf_CGNR"/>
</dbReference>
<dbReference type="InterPro" id="IPR010852">
    <property type="entry name" value="ABATE"/>
</dbReference>
<dbReference type="PANTHER" id="PTHR35525">
    <property type="entry name" value="BLL6575 PROTEIN"/>
    <property type="match status" value="1"/>
</dbReference>
<protein>
    <submittedName>
        <fullName evidence="2">CGNR zinc finger domain-containing protein</fullName>
    </submittedName>
</protein>
<dbReference type="Proteomes" id="UP001279642">
    <property type="component" value="Unassembled WGS sequence"/>
</dbReference>
<evidence type="ECO:0000313" key="2">
    <source>
        <dbReference type="EMBL" id="MDY0882146.1"/>
    </source>
</evidence>
<sequence>MSGDSQNAASLVPVPNHEFCGGRLAVDFCNTLSLLRPAPRDDRLRDLASFVAWAKRAGWEIAGADAGDLTGFRSLRERLRNLFTAAIDGSPMAAADIDALDGAMTDALSALRLIPGTDRPLSWRDAARPVDRLRHAIARDAVDLLTAAEPARLKRCPGEDCSWLFYDSSKNGTRRWCAMEDCGTRDKVRRFREKQAAPTK</sequence>
<dbReference type="EMBL" id="JAXCLW010000001">
    <property type="protein sequence ID" value="MDY0882146.1"/>
    <property type="molecule type" value="Genomic_DNA"/>
</dbReference>
<dbReference type="InterPro" id="IPR023286">
    <property type="entry name" value="ABATE_dom_sf"/>
</dbReference>
<dbReference type="Pfam" id="PF11706">
    <property type="entry name" value="zf-CGNR"/>
    <property type="match status" value="1"/>
</dbReference>
<feature type="domain" description="Zinc finger CGNR" evidence="1">
    <location>
        <begin position="152"/>
        <end position="194"/>
    </location>
</feature>
<organism evidence="2 3">
    <name type="scientific">Dongia soli</name>
    <dbReference type="NCBI Taxonomy" id="600628"/>
    <lineage>
        <taxon>Bacteria</taxon>
        <taxon>Pseudomonadati</taxon>
        <taxon>Pseudomonadota</taxon>
        <taxon>Alphaproteobacteria</taxon>
        <taxon>Rhodospirillales</taxon>
        <taxon>Dongiaceae</taxon>
        <taxon>Dongia</taxon>
    </lineage>
</organism>
<dbReference type="SUPFAM" id="SSF160904">
    <property type="entry name" value="Jann2411-like"/>
    <property type="match status" value="1"/>
</dbReference>
<dbReference type="Gene3D" id="1.10.3300.10">
    <property type="entry name" value="Jann2411-like domain"/>
    <property type="match status" value="1"/>
</dbReference>
<accession>A0ABU5E7I4</accession>
<keyword evidence="3" id="KW-1185">Reference proteome</keyword>
<reference evidence="2 3" key="1">
    <citation type="journal article" date="2016" name="Antonie Van Leeuwenhoek">
        <title>Dongia soli sp. nov., isolated from soil from Dokdo, Korea.</title>
        <authorList>
            <person name="Kim D.U."/>
            <person name="Lee H."/>
            <person name="Kim H."/>
            <person name="Kim S.G."/>
            <person name="Ka J.O."/>
        </authorList>
    </citation>
    <scope>NUCLEOTIDE SEQUENCE [LARGE SCALE GENOMIC DNA]</scope>
    <source>
        <strain evidence="2 3">D78</strain>
    </source>
</reference>
<name>A0ABU5E7I4_9PROT</name>
<evidence type="ECO:0000313" key="3">
    <source>
        <dbReference type="Proteomes" id="UP001279642"/>
    </source>
</evidence>